<keyword evidence="8" id="KW-0238">DNA-binding</keyword>
<dbReference type="CDD" id="cd17920">
    <property type="entry name" value="DEXHc_RecQ"/>
    <property type="match status" value="1"/>
</dbReference>
<keyword evidence="18" id="KW-1185">Reference proteome</keyword>
<dbReference type="CDD" id="cd18794">
    <property type="entry name" value="SF2_C_RecQ"/>
    <property type="match status" value="1"/>
</dbReference>
<dbReference type="EC" id="5.6.2.4" evidence="12"/>
<feature type="region of interest" description="Disordered" evidence="14">
    <location>
        <begin position="881"/>
        <end position="924"/>
    </location>
</feature>
<dbReference type="Pfam" id="PF14383">
    <property type="entry name" value="VARLMGL"/>
    <property type="match status" value="1"/>
</dbReference>
<evidence type="ECO:0000256" key="8">
    <source>
        <dbReference type="ARBA" id="ARBA00023125"/>
    </source>
</evidence>
<evidence type="ECO:0000256" key="2">
    <source>
        <dbReference type="ARBA" id="ARBA00005446"/>
    </source>
</evidence>
<dbReference type="GO" id="GO:0005524">
    <property type="term" value="F:ATP binding"/>
    <property type="evidence" value="ECO:0007669"/>
    <property type="project" value="UniProtKB-KW"/>
</dbReference>
<accession>A0AAQ3L1U9</accession>
<dbReference type="GO" id="GO:0016787">
    <property type="term" value="F:hydrolase activity"/>
    <property type="evidence" value="ECO:0007669"/>
    <property type="project" value="UniProtKB-KW"/>
</dbReference>
<dbReference type="InterPro" id="IPR002464">
    <property type="entry name" value="DNA/RNA_helicase_DEAH_CS"/>
</dbReference>
<keyword evidence="3" id="KW-0479">Metal-binding</keyword>
<organism evidence="17 18">
    <name type="scientific">Canna indica</name>
    <name type="common">Indian-shot</name>
    <dbReference type="NCBI Taxonomy" id="4628"/>
    <lineage>
        <taxon>Eukaryota</taxon>
        <taxon>Viridiplantae</taxon>
        <taxon>Streptophyta</taxon>
        <taxon>Embryophyta</taxon>
        <taxon>Tracheophyta</taxon>
        <taxon>Spermatophyta</taxon>
        <taxon>Magnoliopsida</taxon>
        <taxon>Liliopsida</taxon>
        <taxon>Zingiberales</taxon>
        <taxon>Cannaceae</taxon>
        <taxon>Canna</taxon>
    </lineage>
</organism>
<evidence type="ECO:0000259" key="16">
    <source>
        <dbReference type="PROSITE" id="PS51194"/>
    </source>
</evidence>
<dbReference type="InterPro" id="IPR025486">
    <property type="entry name" value="DUF4378"/>
</dbReference>
<dbReference type="GO" id="GO:0046872">
    <property type="term" value="F:metal ion binding"/>
    <property type="evidence" value="ECO:0007669"/>
    <property type="project" value="UniProtKB-KW"/>
</dbReference>
<dbReference type="Pfam" id="PF00271">
    <property type="entry name" value="Helicase_C"/>
    <property type="match status" value="1"/>
</dbReference>
<dbReference type="PANTHER" id="PTHR13710">
    <property type="entry name" value="DNA HELICASE RECQ FAMILY MEMBER"/>
    <property type="match status" value="1"/>
</dbReference>
<dbReference type="FunFam" id="3.40.50.300:FF:001421">
    <property type="entry name" value="ATP-dependent DNA helicase"/>
    <property type="match status" value="1"/>
</dbReference>
<keyword evidence="7" id="KW-0067">ATP-binding</keyword>
<dbReference type="GO" id="GO:0003677">
    <property type="term" value="F:DNA binding"/>
    <property type="evidence" value="ECO:0007669"/>
    <property type="project" value="UniProtKB-KW"/>
</dbReference>
<dbReference type="EMBL" id="CP136898">
    <property type="protein sequence ID" value="WOL18880.1"/>
    <property type="molecule type" value="Genomic_DNA"/>
</dbReference>
<dbReference type="InterPro" id="IPR014001">
    <property type="entry name" value="Helicase_ATP-bd"/>
</dbReference>
<dbReference type="InterPro" id="IPR004589">
    <property type="entry name" value="DNA_helicase_ATP-dep_RecQ"/>
</dbReference>
<comment type="catalytic activity">
    <reaction evidence="11">
        <text>Couples ATP hydrolysis with the unwinding of duplex DNA by translocating in the 3'-5' direction.</text>
        <dbReference type="EC" id="5.6.2.4"/>
    </reaction>
</comment>
<dbReference type="Pfam" id="PF16124">
    <property type="entry name" value="RecQ_Zn_bind"/>
    <property type="match status" value="1"/>
</dbReference>
<reference evidence="17 18" key="1">
    <citation type="submission" date="2023-10" db="EMBL/GenBank/DDBJ databases">
        <title>Chromosome-scale genome assembly provides insights into flower coloration mechanisms of Canna indica.</title>
        <authorList>
            <person name="Li C."/>
        </authorList>
    </citation>
    <scope>NUCLEOTIDE SEQUENCE [LARGE SCALE GENOMIC DNA]</scope>
    <source>
        <tissue evidence="17">Flower</tissue>
    </source>
</reference>
<dbReference type="GO" id="GO:0009378">
    <property type="term" value="F:four-way junction helicase activity"/>
    <property type="evidence" value="ECO:0007669"/>
    <property type="project" value="TreeGrafter"/>
</dbReference>
<evidence type="ECO:0000256" key="13">
    <source>
        <dbReference type="ARBA" id="ARBA00049360"/>
    </source>
</evidence>
<name>A0AAQ3L1U9_9LILI</name>
<dbReference type="Proteomes" id="UP001327560">
    <property type="component" value="Chromosome 9"/>
</dbReference>
<evidence type="ECO:0000256" key="10">
    <source>
        <dbReference type="ARBA" id="ARBA00023242"/>
    </source>
</evidence>
<dbReference type="PANTHER" id="PTHR13710:SF153">
    <property type="entry name" value="RECQ-LIKE DNA HELICASE BLM"/>
    <property type="match status" value="1"/>
</dbReference>
<dbReference type="InterPro" id="IPR011545">
    <property type="entry name" value="DEAD/DEAH_box_helicase_dom"/>
</dbReference>
<evidence type="ECO:0000256" key="6">
    <source>
        <dbReference type="ARBA" id="ARBA00022806"/>
    </source>
</evidence>
<dbReference type="GO" id="GO:0043138">
    <property type="term" value="F:3'-5' DNA helicase activity"/>
    <property type="evidence" value="ECO:0007669"/>
    <property type="project" value="UniProtKB-EC"/>
</dbReference>
<keyword evidence="4" id="KW-0547">Nucleotide-binding</keyword>
<feature type="region of interest" description="Disordered" evidence="14">
    <location>
        <begin position="657"/>
        <end position="703"/>
    </location>
</feature>
<comment type="subcellular location">
    <subcellularLocation>
        <location evidence="1">Nucleus</location>
    </subcellularLocation>
</comment>
<evidence type="ECO:0000256" key="11">
    <source>
        <dbReference type="ARBA" id="ARBA00034617"/>
    </source>
</evidence>
<dbReference type="SUPFAM" id="SSF52540">
    <property type="entry name" value="P-loop containing nucleoside triphosphate hydrolases"/>
    <property type="match status" value="1"/>
</dbReference>
<dbReference type="PROSITE" id="PS00690">
    <property type="entry name" value="DEAH_ATP_HELICASE"/>
    <property type="match status" value="1"/>
</dbReference>
<dbReference type="PROSITE" id="PS51192">
    <property type="entry name" value="HELICASE_ATP_BIND_1"/>
    <property type="match status" value="1"/>
</dbReference>
<dbReference type="FunFam" id="3.40.50.300:FF:000444">
    <property type="entry name" value="ATP-dependent DNA helicase"/>
    <property type="match status" value="1"/>
</dbReference>
<evidence type="ECO:0000313" key="18">
    <source>
        <dbReference type="Proteomes" id="UP001327560"/>
    </source>
</evidence>
<keyword evidence="10" id="KW-0539">Nucleus</keyword>
<evidence type="ECO:0000259" key="15">
    <source>
        <dbReference type="PROSITE" id="PS51192"/>
    </source>
</evidence>
<gene>
    <name evidence="17" type="ORF">Cni_G27677</name>
</gene>
<evidence type="ECO:0000256" key="5">
    <source>
        <dbReference type="ARBA" id="ARBA00022801"/>
    </source>
</evidence>
<evidence type="ECO:0000256" key="3">
    <source>
        <dbReference type="ARBA" id="ARBA00022723"/>
    </source>
</evidence>
<dbReference type="InterPro" id="IPR032284">
    <property type="entry name" value="RecQ_Zn-bd"/>
</dbReference>
<feature type="domain" description="Helicase C-terminal" evidence="16">
    <location>
        <begin position="425"/>
        <end position="579"/>
    </location>
</feature>
<evidence type="ECO:0000256" key="9">
    <source>
        <dbReference type="ARBA" id="ARBA00023235"/>
    </source>
</evidence>
<feature type="compositionally biased region" description="Polar residues" evidence="14">
    <location>
        <begin position="900"/>
        <end position="924"/>
    </location>
</feature>
<proteinExistence type="inferred from homology"/>
<dbReference type="Pfam" id="PF14309">
    <property type="entry name" value="DUF4378"/>
    <property type="match status" value="1"/>
</dbReference>
<dbReference type="SMART" id="SM00487">
    <property type="entry name" value="DEXDc"/>
    <property type="match status" value="1"/>
</dbReference>
<comment type="catalytic activity">
    <reaction evidence="13">
        <text>ATP + H2O = ADP + phosphate + H(+)</text>
        <dbReference type="Rhea" id="RHEA:13065"/>
        <dbReference type="ChEBI" id="CHEBI:15377"/>
        <dbReference type="ChEBI" id="CHEBI:15378"/>
        <dbReference type="ChEBI" id="CHEBI:30616"/>
        <dbReference type="ChEBI" id="CHEBI:43474"/>
        <dbReference type="ChEBI" id="CHEBI:456216"/>
    </reaction>
</comment>
<dbReference type="GO" id="GO:0000724">
    <property type="term" value="P:double-strand break repair via homologous recombination"/>
    <property type="evidence" value="ECO:0007669"/>
    <property type="project" value="TreeGrafter"/>
</dbReference>
<evidence type="ECO:0000256" key="14">
    <source>
        <dbReference type="SAM" id="MobiDB-lite"/>
    </source>
</evidence>
<dbReference type="GO" id="GO:0005694">
    <property type="term" value="C:chromosome"/>
    <property type="evidence" value="ECO:0007669"/>
    <property type="project" value="TreeGrafter"/>
</dbReference>
<evidence type="ECO:0000256" key="4">
    <source>
        <dbReference type="ARBA" id="ARBA00022741"/>
    </source>
</evidence>
<evidence type="ECO:0000256" key="12">
    <source>
        <dbReference type="ARBA" id="ARBA00034808"/>
    </source>
</evidence>
<feature type="domain" description="Helicase ATP-binding" evidence="15">
    <location>
        <begin position="224"/>
        <end position="400"/>
    </location>
</feature>
<sequence>MELERARLLSLASEFGFDEDAANQCLDRLFDLYGEDGRDFITVEHCGDDFLAALADSNQEKEDWDDLQAIESEACGALNDIFIDTIPNDQGENNIVSGTREFGNKSSLPYPGHNEISERFCSSRSSDSDLEVISQNDINCHQSSGFNRNKVHSIEQSSKATVSEDINKYGAVSSYDNGRICSHAIQNCHGTLSYEELQAMDDILLANAVIFGNRTFRPLQYQACKAAVEIKDCFVLMPTGGGKSLCYQLPAVLHPGVTVVICPLLSLIQDQITTLNIKYAIPATFLNSQQTPSQASAVIRELRSGKPSCKLLYVTPERIAGNLSFMDILRCLHQKGLLARFVVDEAHCVSQWGHDFRPDYRGLGCLKQNFPRVPIMALTATATQSVRQDILYTLRIPDALVLETSFDRPNLKYEVILKSKDSLKQLEQLVKDRFNNMSGIVYCLSKSECVEVSKYLTKYKIAAVHYHAGLAAQQRITAQRKWQTGEAKVVCATIAFGMGIDKADVRFVIHHTLSKSIESYYQESGRAGRDNLPATCITLYQKKDFSRVVCMLRSGEGCKSERFKTAMIQAKKMQEYCELKKQCRRQTLLEHFGEPFNRSACITGPSPCDNCIILSQEYRMGSVGSESGGGGFFHLLDWNRKSRNKLFRVGNACSEKTIQGDRSDDNTPSSQFHPIGRDPLEGSADSKSSSHYSGALVNDQEGNAFKNPGVVARLMGLDYIPAPGNFEPNSTSLHDVHSLQGDNNKKRGTECTNDNFYHATTGSDICSGKPESKLPKMRNNPMESFQVETMPPRVTKTISIVHHKLLSPVKSSGFISPKNAAYIIEAVGKIPESELQGGTVGGVHSFKSHLNISKDHALNEIIAIPGKLSLQESSQIITKRDDTTSIRAQTSKRSFKGSRDSTVGSSLSTTNGSNPSGTKGNQSSVTLAASKAKLNAQRREGSNVKSGSTIGLKLKNNEGCSLNKPVNSLLNDQKNNLHTRRALPKQNNLKENNVCSITSGRSKLAFQSSGSEQKGMKNIPGDVSADKTKISNKLGNAKVGFMRKDRESANFDKDGLPSDYKNFTQRKGLVEQNSYSSKSAGKLVQHNVMMDEHSRRYDYNKHKSTESMDVVSFTFTSPIRKPVSHASIHKVENQDKMNRHTNNTSQLAVDSENEMFSHPKLNMMEGDYLGIILERKLHELTSGAGSPYKVVKGSSFSAYASVLDASASAFNEPTFTPAEHQKKSLVPSYDSLLSTGDQAEYMSYTLQEVNRVERDKNDVDEESGHQDESPFFCYSIESCKIVHGSKMGSYSSPIRAEEMAGCNCTNNSSSVAHEIESPHTMSPVLLNSDGEIVSETSIVGHANSCSQELTYVKEIIINTGFTFEDLIPCPVDHSFEILDPVLFDKLEETRTSAAYDEAEKKLWMRRKMLFDSVNECLDTKCSRYFRAGYQSWSKGVTVVAKELAEELYKEISGWSSIGDWMVDELVNEDMNTHLGAWIHYDIEAFEAGVEIEGGVLNSLVDEVVADYL</sequence>
<dbReference type="InterPro" id="IPR027417">
    <property type="entry name" value="P-loop_NTPase"/>
</dbReference>
<keyword evidence="9" id="KW-0413">Isomerase</keyword>
<dbReference type="GO" id="GO:0005634">
    <property type="term" value="C:nucleus"/>
    <property type="evidence" value="ECO:0007669"/>
    <property type="project" value="UniProtKB-SubCell"/>
</dbReference>
<dbReference type="SMART" id="SM00490">
    <property type="entry name" value="HELICc"/>
    <property type="match status" value="1"/>
</dbReference>
<dbReference type="Pfam" id="PF00270">
    <property type="entry name" value="DEAD"/>
    <property type="match status" value="1"/>
</dbReference>
<dbReference type="Gene3D" id="3.40.50.300">
    <property type="entry name" value="P-loop containing nucleotide triphosphate hydrolases"/>
    <property type="match status" value="2"/>
</dbReference>
<dbReference type="NCBIfam" id="TIGR00614">
    <property type="entry name" value="recQ_fam"/>
    <property type="match status" value="1"/>
</dbReference>
<evidence type="ECO:0000256" key="1">
    <source>
        <dbReference type="ARBA" id="ARBA00004123"/>
    </source>
</evidence>
<comment type="similarity">
    <text evidence="2">Belongs to the helicase family. RecQ subfamily.</text>
</comment>
<evidence type="ECO:0000313" key="17">
    <source>
        <dbReference type="EMBL" id="WOL18880.1"/>
    </source>
</evidence>
<keyword evidence="6" id="KW-0347">Helicase</keyword>
<keyword evidence="5" id="KW-0378">Hydrolase</keyword>
<dbReference type="GO" id="GO:0005737">
    <property type="term" value="C:cytoplasm"/>
    <property type="evidence" value="ECO:0007669"/>
    <property type="project" value="TreeGrafter"/>
</dbReference>
<dbReference type="InterPro" id="IPR001650">
    <property type="entry name" value="Helicase_C-like"/>
</dbReference>
<protein>
    <recommendedName>
        <fullName evidence="12">DNA 3'-5' helicase</fullName>
        <ecNumber evidence="12">5.6.2.4</ecNumber>
    </recommendedName>
</protein>
<dbReference type="InterPro" id="IPR032795">
    <property type="entry name" value="DUF3741-assoc"/>
</dbReference>
<dbReference type="PROSITE" id="PS51194">
    <property type="entry name" value="HELICASE_CTER"/>
    <property type="match status" value="1"/>
</dbReference>
<evidence type="ECO:0000256" key="7">
    <source>
        <dbReference type="ARBA" id="ARBA00022840"/>
    </source>
</evidence>